<dbReference type="Proteomes" id="UP000263957">
    <property type="component" value="Unassembled WGS sequence"/>
</dbReference>
<organism evidence="1 2">
    <name type="scientific">Hyphomonas atlantica</name>
    <dbReference type="NCBI Taxonomy" id="1280948"/>
    <lineage>
        <taxon>Bacteria</taxon>
        <taxon>Pseudomonadati</taxon>
        <taxon>Pseudomonadota</taxon>
        <taxon>Alphaproteobacteria</taxon>
        <taxon>Hyphomonadales</taxon>
        <taxon>Hyphomonadaceae</taxon>
        <taxon>Hyphomonas</taxon>
    </lineage>
</organism>
<dbReference type="EMBL" id="DOGS01000225">
    <property type="protein sequence ID" value="HBQ49439.1"/>
    <property type="molecule type" value="Genomic_DNA"/>
</dbReference>
<reference evidence="1 2" key="1">
    <citation type="journal article" date="2018" name="Nat. Biotechnol.">
        <title>A standardized bacterial taxonomy based on genome phylogeny substantially revises the tree of life.</title>
        <authorList>
            <person name="Parks D.H."/>
            <person name="Chuvochina M."/>
            <person name="Waite D.W."/>
            <person name="Rinke C."/>
            <person name="Skarshewski A."/>
            <person name="Chaumeil P.A."/>
            <person name="Hugenholtz P."/>
        </authorList>
    </citation>
    <scope>NUCLEOTIDE SEQUENCE [LARGE SCALE GENOMIC DNA]</scope>
    <source>
        <strain evidence="1">UBA10378</strain>
    </source>
</reference>
<name>A0A356W6Y7_9PROT</name>
<dbReference type="AlphaFoldDB" id="A0A356W6Y7"/>
<comment type="caution">
    <text evidence="1">The sequence shown here is derived from an EMBL/GenBank/DDBJ whole genome shotgun (WGS) entry which is preliminary data.</text>
</comment>
<accession>A0A356W6Y7</accession>
<gene>
    <name evidence="1" type="ORF">DD728_11270</name>
</gene>
<protein>
    <submittedName>
        <fullName evidence="1">Uncharacterized protein</fullName>
    </submittedName>
</protein>
<proteinExistence type="predicted"/>
<evidence type="ECO:0000313" key="2">
    <source>
        <dbReference type="Proteomes" id="UP000263957"/>
    </source>
</evidence>
<sequence>MHTQALQITQLAHENCAIILTFAFSQHQLTSLRDEKFHGEWKFLDKICFEISRSRAERAALELAMHLRLLDDAEDIQGYLSQSRNLNFGIVCKKDGSSEPLGFRPLTNKILHSSGFNWDFSKPNEPVLICLPTDGDRWLRAEINIVAFVALCGQLMS</sequence>
<evidence type="ECO:0000313" key="1">
    <source>
        <dbReference type="EMBL" id="HBQ49439.1"/>
    </source>
</evidence>